<dbReference type="PANTHER" id="PTHR19327:SF0">
    <property type="entry name" value="GOLGIN SUBFAMILY A MEMBER 4"/>
    <property type="match status" value="1"/>
</dbReference>
<proteinExistence type="predicted"/>
<feature type="compositionally biased region" description="Basic and acidic residues" evidence="2">
    <location>
        <begin position="484"/>
        <end position="494"/>
    </location>
</feature>
<evidence type="ECO:0000256" key="2">
    <source>
        <dbReference type="SAM" id="MobiDB-lite"/>
    </source>
</evidence>
<feature type="region of interest" description="Disordered" evidence="2">
    <location>
        <begin position="369"/>
        <end position="527"/>
    </location>
</feature>
<name>A0A7S1STP2_9CHLO</name>
<dbReference type="PANTHER" id="PTHR19327">
    <property type="entry name" value="GOLGIN"/>
    <property type="match status" value="1"/>
</dbReference>
<feature type="coiled-coil region" evidence="1">
    <location>
        <begin position="115"/>
        <end position="305"/>
    </location>
</feature>
<evidence type="ECO:0000313" key="3">
    <source>
        <dbReference type="EMBL" id="CAD9208592.1"/>
    </source>
</evidence>
<keyword evidence="1" id="KW-0175">Coiled coil</keyword>
<feature type="compositionally biased region" description="Basic residues" evidence="2">
    <location>
        <begin position="424"/>
        <end position="435"/>
    </location>
</feature>
<gene>
    <name evidence="3" type="ORF">TCHU04912_LOCUS10829</name>
</gene>
<accession>A0A7S1STP2</accession>
<protein>
    <submittedName>
        <fullName evidence="3">Uncharacterized protein</fullName>
    </submittedName>
</protein>
<feature type="coiled-coil region" evidence="1">
    <location>
        <begin position="35"/>
        <end position="83"/>
    </location>
</feature>
<feature type="compositionally biased region" description="Low complexity" evidence="2">
    <location>
        <begin position="518"/>
        <end position="527"/>
    </location>
</feature>
<reference evidence="3" key="1">
    <citation type="submission" date="2021-01" db="EMBL/GenBank/DDBJ databases">
        <authorList>
            <person name="Corre E."/>
            <person name="Pelletier E."/>
            <person name="Niang G."/>
            <person name="Scheremetjew M."/>
            <person name="Finn R."/>
            <person name="Kale V."/>
            <person name="Holt S."/>
            <person name="Cochrane G."/>
            <person name="Meng A."/>
            <person name="Brown T."/>
            <person name="Cohen L."/>
        </authorList>
    </citation>
    <scope>NUCLEOTIDE SEQUENCE</scope>
    <source>
        <strain evidence="3">PLY429</strain>
    </source>
</reference>
<feature type="compositionally biased region" description="Polar residues" evidence="2">
    <location>
        <begin position="452"/>
        <end position="483"/>
    </location>
</feature>
<sequence length="681" mass="75516">MGVKQQLVDANAAIEGLRQQVDAEKTLTERRDEEIQSAKNDMLRVTSELEEEKQRIAQLQQQQQQHELQLAEAQAQVDKETKAAKVSINDTDKLRSELDWKTKELEEARKSVEDAMGVKQQLVDANAENERLRQQVDAEKALTGQLKRRHEEEIQSAKNDMHRVASVLQAEKQSIAQLQQQHKLKLAEAEAEVNKESEAAKVSRDNADKLRRELDGMKENLKTGEESVEALQKQLEVANVEISELKKQVEAKNVDAEKMKESHGEEVRKAQNDIVQLQRQHNDQLKQADQRLETAEKSTIDARTELGGLKDQLVAVNAEGERLKGQVVAGKESAAEANRLKQKLMAAKTEIKRLGEQVETYEQRIHELQTKCKRKRSVDVKTGAGRQAKKNPDKRSTGPANRKLSTQPTVENEASKKEGGAATRKTKYVEHRKRSAKDAGPVARAKADKQAPHTQDTGTRPAKQPSSAHAATVQHRPTLSPRMTTERKALGKGDKSKKRKRGHSDSLPGPSVKSRPQASSSMGAAKGAANATRTLSALPGAAGVSSSQVSGANTAALNESWDVPTRVAYVFATSRWNTMRDVMEEMHKEVLDNRDVASKAKDAERHVTLSDAKQALPQLFAAIAKAPAEGGSAVLRDAFREAVAKWVDYRRRRRQVLTDCAEFNIFVLNAISEKPKVGFAS</sequence>
<dbReference type="AlphaFoldDB" id="A0A7S1STP2"/>
<organism evidence="3">
    <name type="scientific">Tetraselmis chuii</name>
    <dbReference type="NCBI Taxonomy" id="63592"/>
    <lineage>
        <taxon>Eukaryota</taxon>
        <taxon>Viridiplantae</taxon>
        <taxon>Chlorophyta</taxon>
        <taxon>core chlorophytes</taxon>
        <taxon>Chlorodendrophyceae</taxon>
        <taxon>Chlorodendrales</taxon>
        <taxon>Chlorodendraceae</taxon>
        <taxon>Tetraselmis</taxon>
    </lineage>
</organism>
<evidence type="ECO:0000256" key="1">
    <source>
        <dbReference type="SAM" id="Coils"/>
    </source>
</evidence>
<feature type="compositionally biased region" description="Polar residues" evidence="2">
    <location>
        <begin position="403"/>
        <end position="412"/>
    </location>
</feature>
<dbReference type="EMBL" id="HBGG01020834">
    <property type="protein sequence ID" value="CAD9208592.1"/>
    <property type="molecule type" value="Transcribed_RNA"/>
</dbReference>